<dbReference type="InterPro" id="IPR041413">
    <property type="entry name" value="MLTR_LBD"/>
</dbReference>
<name>A0A6P2C1Y0_9ACTN</name>
<protein>
    <recommendedName>
        <fullName evidence="2">MmyB-like transcription regulator ligand binding domain-containing protein</fullName>
    </recommendedName>
</protein>
<evidence type="ECO:0000313" key="3">
    <source>
        <dbReference type="EMBL" id="TVZ05160.1"/>
    </source>
</evidence>
<dbReference type="Pfam" id="PF17765">
    <property type="entry name" value="MLTR_LBD"/>
    <property type="match status" value="2"/>
</dbReference>
<dbReference type="AlphaFoldDB" id="A0A6P2C1Y0"/>
<reference evidence="3 4" key="1">
    <citation type="submission" date="2018-11" db="EMBL/GenBank/DDBJ databases">
        <title>Trebonia kvetii gen.nov., sp.nov., a novel acidophilic actinobacterium, and proposal of the new actinobacterial family Treboniaceae fam. nov.</title>
        <authorList>
            <person name="Rapoport D."/>
            <person name="Sagova-Mareckova M."/>
            <person name="Sedlacek I."/>
            <person name="Provaznik J."/>
            <person name="Kralova S."/>
            <person name="Pavlinic D."/>
            <person name="Benes V."/>
            <person name="Kopecky J."/>
        </authorList>
    </citation>
    <scope>NUCLEOTIDE SEQUENCE [LARGE SCALE GENOMIC DNA]</scope>
    <source>
        <strain evidence="3 4">15Tr583</strain>
    </source>
</reference>
<gene>
    <name evidence="3" type="ORF">EAS64_11215</name>
</gene>
<organism evidence="3 4">
    <name type="scientific">Trebonia kvetii</name>
    <dbReference type="NCBI Taxonomy" id="2480626"/>
    <lineage>
        <taxon>Bacteria</taxon>
        <taxon>Bacillati</taxon>
        <taxon>Actinomycetota</taxon>
        <taxon>Actinomycetes</taxon>
        <taxon>Streptosporangiales</taxon>
        <taxon>Treboniaceae</taxon>
        <taxon>Trebonia</taxon>
    </lineage>
</organism>
<keyword evidence="4" id="KW-1185">Reference proteome</keyword>
<proteinExistence type="predicted"/>
<feature type="domain" description="MmyB-like transcription regulator ligand binding" evidence="2">
    <location>
        <begin position="102"/>
        <end position="150"/>
    </location>
</feature>
<dbReference type="Proteomes" id="UP000460272">
    <property type="component" value="Unassembled WGS sequence"/>
</dbReference>
<accession>A0A6P2C1Y0</accession>
<feature type="region of interest" description="Disordered" evidence="1">
    <location>
        <begin position="1"/>
        <end position="29"/>
    </location>
</feature>
<evidence type="ECO:0000256" key="1">
    <source>
        <dbReference type="SAM" id="MobiDB-lite"/>
    </source>
</evidence>
<evidence type="ECO:0000313" key="4">
    <source>
        <dbReference type="Proteomes" id="UP000460272"/>
    </source>
</evidence>
<dbReference type="PANTHER" id="PTHR35010:SF2">
    <property type="entry name" value="BLL4672 PROTEIN"/>
    <property type="match status" value="1"/>
</dbReference>
<evidence type="ECO:0000259" key="2">
    <source>
        <dbReference type="Pfam" id="PF17765"/>
    </source>
</evidence>
<sequence>MRNVDREPLAQFRRASPEETATPGESGDHAGRFMTHLVERLSDHPAVVFSRFGEVLSQTPPAIALFGDYTRFGRSSRSLVDRWFPDLAVREHYLVRVGVTDHDHLRRYWHPELGGLELYRQLLLDPVEYQVLLVFMAVPGSPSEEKLRLLAAAGD</sequence>
<comment type="caution">
    <text evidence="3">The sequence shown here is derived from an EMBL/GenBank/DDBJ whole genome shotgun (WGS) entry which is preliminary data.</text>
</comment>
<feature type="domain" description="MmyB-like transcription regulator ligand binding" evidence="2">
    <location>
        <begin position="34"/>
        <end position="93"/>
    </location>
</feature>
<dbReference type="EMBL" id="RPFW01000002">
    <property type="protein sequence ID" value="TVZ05160.1"/>
    <property type="molecule type" value="Genomic_DNA"/>
</dbReference>
<dbReference type="PANTHER" id="PTHR35010">
    <property type="entry name" value="BLL4672 PROTEIN-RELATED"/>
    <property type="match status" value="1"/>
</dbReference>